<keyword evidence="3" id="KW-1185">Reference proteome</keyword>
<dbReference type="InterPro" id="IPR050114">
    <property type="entry name" value="UPF0173_UPF0282_UlaG_hydrolase"/>
</dbReference>
<dbReference type="AlphaFoldDB" id="A0A0P0CXU1"/>
<dbReference type="OrthoDB" id="9789133at2"/>
<keyword evidence="1" id="KW-0732">Signal</keyword>
<feature type="signal peptide" evidence="1">
    <location>
        <begin position="1"/>
        <end position="20"/>
    </location>
</feature>
<evidence type="ECO:0000313" key="3">
    <source>
        <dbReference type="Proteomes" id="UP000061382"/>
    </source>
</evidence>
<dbReference type="PATRIC" id="fig|512763.3.peg.4642"/>
<dbReference type="PANTHER" id="PTHR43546">
    <property type="entry name" value="UPF0173 METAL-DEPENDENT HYDROLASE MJ1163-RELATED"/>
    <property type="match status" value="1"/>
</dbReference>
<keyword evidence="2" id="KW-0378">Hydrolase</keyword>
<gene>
    <name evidence="2" type="ORF">DC20_21135</name>
</gene>
<organism evidence="2 3">
    <name type="scientific">Rufibacter tibetensis</name>
    <dbReference type="NCBI Taxonomy" id="512763"/>
    <lineage>
        <taxon>Bacteria</taxon>
        <taxon>Pseudomonadati</taxon>
        <taxon>Bacteroidota</taxon>
        <taxon>Cytophagia</taxon>
        <taxon>Cytophagales</taxon>
        <taxon>Hymenobacteraceae</taxon>
        <taxon>Rufibacter</taxon>
    </lineage>
</organism>
<evidence type="ECO:0000313" key="2">
    <source>
        <dbReference type="EMBL" id="ALJ01620.1"/>
    </source>
</evidence>
<proteinExistence type="predicted"/>
<name>A0A0P0CXU1_9BACT</name>
<dbReference type="EMBL" id="CP012643">
    <property type="protein sequence ID" value="ALJ01620.1"/>
    <property type="molecule type" value="Genomic_DNA"/>
</dbReference>
<dbReference type="KEGG" id="rti:DC20_21135"/>
<evidence type="ECO:0000256" key="1">
    <source>
        <dbReference type="SAM" id="SignalP"/>
    </source>
</evidence>
<dbReference type="InterPro" id="IPR036866">
    <property type="entry name" value="RibonucZ/Hydroxyglut_hydro"/>
</dbReference>
<dbReference type="RefSeq" id="WP_062546075.1">
    <property type="nucleotide sequence ID" value="NZ_CP012643.1"/>
</dbReference>
<reference evidence="2 3" key="1">
    <citation type="submission" date="2015-08" db="EMBL/GenBank/DDBJ databases">
        <title>Complete genome sequence of Rufibacter tibetensis strain 1351t, a radiation-resistant bacterium from tibet plateau.</title>
        <authorList>
            <person name="Dai J."/>
        </authorList>
    </citation>
    <scope>NUCLEOTIDE SEQUENCE [LARGE SCALE GENOMIC DNA]</scope>
    <source>
        <strain evidence="2 3">1351</strain>
    </source>
</reference>
<dbReference type="Pfam" id="PF13483">
    <property type="entry name" value="Lactamase_B_3"/>
    <property type="match status" value="1"/>
</dbReference>
<dbReference type="PANTHER" id="PTHR43546:SF3">
    <property type="entry name" value="UPF0173 METAL-DEPENDENT HYDROLASE MJ1163"/>
    <property type="match status" value="1"/>
</dbReference>
<dbReference type="GO" id="GO:0016787">
    <property type="term" value="F:hydrolase activity"/>
    <property type="evidence" value="ECO:0007669"/>
    <property type="project" value="UniProtKB-KW"/>
</dbReference>
<accession>A0A0P0CXU1</accession>
<dbReference type="Proteomes" id="UP000061382">
    <property type="component" value="Chromosome"/>
</dbReference>
<dbReference type="Gene3D" id="3.60.15.10">
    <property type="entry name" value="Ribonuclease Z/Hydroxyacylglutathione hydrolase-like"/>
    <property type="match status" value="1"/>
</dbReference>
<feature type="chain" id="PRO_5006043053" evidence="1">
    <location>
        <begin position="21"/>
        <end position="255"/>
    </location>
</feature>
<protein>
    <submittedName>
        <fullName evidence="2">MBL fold metallo-hydrolase</fullName>
    </submittedName>
</protein>
<sequence length="255" mass="28169">MKLKNLLLLLICVCTYSAWAQTLATPDRIKTNKGDLVIQPVTHGTVVLQWDNKTIWVDPYGGEALFTGLAKPDLILITDIHGDHLDLKTLQALPTSGATIVAPQAVVDMLPASMKAKAIVLANGAKTKQMNMEIMAVPMYNLPETADSRHPKGRGNGYVLNIGNKNVYLSGDTEDIPEMRALKNVDVAFVCMNLPFTMDETQAASAVLDFKPRIVYPYHYRGQTGLTDVNAFKTKVEAEKNQIDVRLRNWYPVGN</sequence>
<dbReference type="SUPFAM" id="SSF56281">
    <property type="entry name" value="Metallo-hydrolase/oxidoreductase"/>
    <property type="match status" value="1"/>
</dbReference>